<dbReference type="AlphaFoldDB" id="A0A101M507"/>
<comment type="caution">
    <text evidence="1">The sequence shown here is derived from an EMBL/GenBank/DDBJ whole genome shotgun (WGS) entry which is preliminary data.</text>
</comment>
<dbReference type="EMBL" id="LKAM01000001">
    <property type="protein sequence ID" value="KUM51088.1"/>
    <property type="molecule type" value="Genomic_DNA"/>
</dbReference>
<keyword evidence="1" id="KW-0496">Mitochondrion</keyword>
<protein>
    <submittedName>
        <fullName evidence="1">Uncharacterized protein</fullName>
    </submittedName>
</protein>
<proteinExistence type="predicted"/>
<reference evidence="1" key="1">
    <citation type="journal article" date="2015" name="Genome Biol. Evol.">
        <title>Organellar Genomes of White Spruce (Picea glauca): Assembly and Annotation.</title>
        <authorList>
            <person name="Jackman S.D."/>
            <person name="Warren R.L."/>
            <person name="Gibb E.A."/>
            <person name="Vandervalk B.P."/>
            <person name="Mohamadi H."/>
            <person name="Chu J."/>
            <person name="Raymond A."/>
            <person name="Pleasance S."/>
            <person name="Coope R."/>
            <person name="Wildung M.R."/>
            <person name="Ritland C.E."/>
            <person name="Bousquet J."/>
            <person name="Jones S.J."/>
            <person name="Bohlmann J."/>
            <person name="Birol I."/>
        </authorList>
    </citation>
    <scope>NUCLEOTIDE SEQUENCE [LARGE SCALE GENOMIC DNA]</scope>
    <source>
        <tissue evidence="1">Flushing bud</tissue>
    </source>
</reference>
<organism evidence="1">
    <name type="scientific">Picea glauca</name>
    <name type="common">White spruce</name>
    <name type="synonym">Pinus glauca</name>
    <dbReference type="NCBI Taxonomy" id="3330"/>
    <lineage>
        <taxon>Eukaryota</taxon>
        <taxon>Viridiplantae</taxon>
        <taxon>Streptophyta</taxon>
        <taxon>Embryophyta</taxon>
        <taxon>Tracheophyta</taxon>
        <taxon>Spermatophyta</taxon>
        <taxon>Pinopsida</taxon>
        <taxon>Pinidae</taxon>
        <taxon>Conifers I</taxon>
        <taxon>Pinales</taxon>
        <taxon>Pinaceae</taxon>
        <taxon>Picea</taxon>
    </lineage>
</organism>
<name>A0A101M507_PICGL</name>
<gene>
    <name evidence="1" type="ORF">ABT39_MTgene934</name>
</gene>
<accession>A0A101M507</accession>
<evidence type="ECO:0000313" key="1">
    <source>
        <dbReference type="EMBL" id="KUM51088.1"/>
    </source>
</evidence>
<geneLocation type="mitochondrion" evidence="1"/>
<sequence length="88" mass="10231">MERSVSLPPLSRKILGSVCSKFPLKAQSDSKGFRLRHRLTRLLYRSKRKIFYFERKESLFRSPYGHSLCLALNGSGIDHINYVISDRT</sequence>